<evidence type="ECO:0000256" key="10">
    <source>
        <dbReference type="ARBA" id="ARBA00022630"/>
    </source>
</evidence>
<feature type="domain" description="FAD-binding PCMH-type" evidence="21">
    <location>
        <begin position="20"/>
        <end position="202"/>
    </location>
</feature>
<accession>A0A2Z2NT89</accession>
<evidence type="ECO:0000256" key="2">
    <source>
        <dbReference type="ARBA" id="ARBA00003921"/>
    </source>
</evidence>
<dbReference type="Pfam" id="PF01565">
    <property type="entry name" value="FAD_binding_4"/>
    <property type="match status" value="1"/>
</dbReference>
<dbReference type="GO" id="GO:0008762">
    <property type="term" value="F:UDP-N-acetylmuramate dehydrogenase activity"/>
    <property type="evidence" value="ECO:0007669"/>
    <property type="project" value="UniProtKB-UniRule"/>
</dbReference>
<dbReference type="Gene3D" id="3.90.78.10">
    <property type="entry name" value="UDP-N-acetylenolpyruvoylglucosamine reductase, C-terminal domain"/>
    <property type="match status" value="1"/>
</dbReference>
<evidence type="ECO:0000256" key="14">
    <source>
        <dbReference type="ARBA" id="ARBA00022984"/>
    </source>
</evidence>
<dbReference type="PANTHER" id="PTHR21071">
    <property type="entry name" value="UDP-N-ACETYLENOLPYRUVOYLGLUCOSAMINE REDUCTASE"/>
    <property type="match status" value="1"/>
</dbReference>
<evidence type="ECO:0000259" key="21">
    <source>
        <dbReference type="PROSITE" id="PS51387"/>
    </source>
</evidence>
<comment type="function">
    <text evidence="2 20">Cell wall formation.</text>
</comment>
<sequence>MSQLDVQHDVELSPYTTFGFSQRAAHFVEVHSEAELAEAVQIAQTEKWPLLALGGGSNLVFAHDYPGLIIRQLDQTISYQQNSDGKNNSNGDIDDKQDIQVTASAGVSWHTLVMDTVNRGLTGLENLSLIPGQVGAAPVQNIGAYGVELCDRFVCLRALHVPSGEWHCMNGSDCQFSYRDSHFKHHDGDYIISSVTLRLGEHLGLHTAYATLSDYLALHYPGVEPDARLVSEAVCVVRSARLPDPAKLPNAGSFFHNPITSAEHFLQLQVRFPDIVGHALADGRYKLAAGWLIDRLGYKGYRDNGVGVHEHQALVLVKYQQTDASALIQLADKIRQHVMTEYGVTLNIEPRIL</sequence>
<dbReference type="SUPFAM" id="SSF56194">
    <property type="entry name" value="Uridine diphospho-N-Acetylenolpyruvylglucosamine reductase, MurB, C-terminal domain"/>
    <property type="match status" value="1"/>
</dbReference>
<dbReference type="GO" id="GO:0009252">
    <property type="term" value="P:peptidoglycan biosynthetic process"/>
    <property type="evidence" value="ECO:0007669"/>
    <property type="project" value="UniProtKB-UniRule"/>
</dbReference>
<dbReference type="InterPro" id="IPR036635">
    <property type="entry name" value="MurB_C_sf"/>
</dbReference>
<comment type="catalytic activity">
    <reaction evidence="19 20">
        <text>UDP-N-acetyl-alpha-D-muramate + NADP(+) = UDP-N-acetyl-3-O-(1-carboxyvinyl)-alpha-D-glucosamine + NADPH + H(+)</text>
        <dbReference type="Rhea" id="RHEA:12248"/>
        <dbReference type="ChEBI" id="CHEBI:15378"/>
        <dbReference type="ChEBI" id="CHEBI:57783"/>
        <dbReference type="ChEBI" id="CHEBI:58349"/>
        <dbReference type="ChEBI" id="CHEBI:68483"/>
        <dbReference type="ChEBI" id="CHEBI:70757"/>
        <dbReference type="EC" id="1.3.1.98"/>
    </reaction>
</comment>
<keyword evidence="12 20" id="KW-0521">NADP</keyword>
<dbReference type="InterPro" id="IPR016167">
    <property type="entry name" value="FAD-bd_PCMH_sub1"/>
</dbReference>
<keyword evidence="23" id="KW-1185">Reference proteome</keyword>
<evidence type="ECO:0000313" key="22">
    <source>
        <dbReference type="EMBL" id="ASJ74529.1"/>
    </source>
</evidence>
<protein>
    <recommendedName>
        <fullName evidence="7 20">UDP-N-acetylenolpyruvoylglucosamine reductase</fullName>
        <ecNumber evidence="6 20">1.3.1.98</ecNumber>
    </recommendedName>
    <alternativeName>
        <fullName evidence="18 20">UDP-N-acetylmuramate dehydrogenase</fullName>
    </alternativeName>
</protein>
<dbReference type="InterPro" id="IPR036318">
    <property type="entry name" value="FAD-bd_PCMH-like_sf"/>
</dbReference>
<keyword evidence="14 20" id="KW-0573">Peptidoglycan synthesis</keyword>
<comment type="similarity">
    <text evidence="5 20">Belongs to the MurB family.</text>
</comment>
<dbReference type="InterPro" id="IPR011601">
    <property type="entry name" value="MurB_C"/>
</dbReference>
<evidence type="ECO:0000256" key="6">
    <source>
        <dbReference type="ARBA" id="ARBA00012518"/>
    </source>
</evidence>
<comment type="pathway">
    <text evidence="4 20">Cell wall biogenesis; peptidoglycan biosynthesis.</text>
</comment>
<comment type="cofactor">
    <cofactor evidence="1 20">
        <name>FAD</name>
        <dbReference type="ChEBI" id="CHEBI:57692"/>
    </cofactor>
</comment>
<dbReference type="InterPro" id="IPR006094">
    <property type="entry name" value="Oxid_FAD_bind_N"/>
</dbReference>
<evidence type="ECO:0000256" key="5">
    <source>
        <dbReference type="ARBA" id="ARBA00010485"/>
    </source>
</evidence>
<proteinExistence type="inferred from homology"/>
<dbReference type="HAMAP" id="MF_00037">
    <property type="entry name" value="MurB"/>
    <property type="match status" value="1"/>
</dbReference>
<dbReference type="PANTHER" id="PTHR21071:SF4">
    <property type="entry name" value="UDP-N-ACETYLENOLPYRUVOYLGLUCOSAMINE REDUCTASE"/>
    <property type="match status" value="1"/>
</dbReference>
<evidence type="ECO:0000313" key="23">
    <source>
        <dbReference type="Proteomes" id="UP000250079"/>
    </source>
</evidence>
<dbReference type="UniPathway" id="UPA00219"/>
<evidence type="ECO:0000256" key="15">
    <source>
        <dbReference type="ARBA" id="ARBA00023002"/>
    </source>
</evidence>
<dbReference type="EMBL" id="CP018632">
    <property type="protein sequence ID" value="ASJ74529.1"/>
    <property type="molecule type" value="Genomic_DNA"/>
</dbReference>
<evidence type="ECO:0000256" key="12">
    <source>
        <dbReference type="ARBA" id="ARBA00022857"/>
    </source>
</evidence>
<dbReference type="Pfam" id="PF02873">
    <property type="entry name" value="MurB_C"/>
    <property type="match status" value="1"/>
</dbReference>
<dbReference type="GO" id="GO:0071555">
    <property type="term" value="P:cell wall organization"/>
    <property type="evidence" value="ECO:0007669"/>
    <property type="project" value="UniProtKB-KW"/>
</dbReference>
<dbReference type="EC" id="1.3.1.98" evidence="6 20"/>
<feature type="active site" evidence="20">
    <location>
        <position position="179"/>
    </location>
</feature>
<organism evidence="22 23">
    <name type="scientific">Granulosicoccus antarcticus IMCC3135</name>
    <dbReference type="NCBI Taxonomy" id="1192854"/>
    <lineage>
        <taxon>Bacteria</taxon>
        <taxon>Pseudomonadati</taxon>
        <taxon>Pseudomonadota</taxon>
        <taxon>Gammaproteobacteria</taxon>
        <taxon>Chromatiales</taxon>
        <taxon>Granulosicoccaceae</taxon>
        <taxon>Granulosicoccus</taxon>
    </lineage>
</organism>
<keyword evidence="11 20" id="KW-0274">FAD</keyword>
<dbReference type="KEGG" id="gai:IMCC3135_22295"/>
<evidence type="ECO:0000256" key="16">
    <source>
        <dbReference type="ARBA" id="ARBA00023306"/>
    </source>
</evidence>
<dbReference type="GO" id="GO:0051301">
    <property type="term" value="P:cell division"/>
    <property type="evidence" value="ECO:0007669"/>
    <property type="project" value="UniProtKB-KW"/>
</dbReference>
<dbReference type="NCBIfam" id="TIGR00179">
    <property type="entry name" value="murB"/>
    <property type="match status" value="1"/>
</dbReference>
<reference evidence="22 23" key="1">
    <citation type="submission" date="2016-12" db="EMBL/GenBank/DDBJ databases">
        <authorList>
            <person name="Song W.-J."/>
            <person name="Kurnit D.M."/>
        </authorList>
    </citation>
    <scope>NUCLEOTIDE SEQUENCE [LARGE SCALE GENOMIC DNA]</scope>
    <source>
        <strain evidence="22 23">IMCC3135</strain>
    </source>
</reference>
<evidence type="ECO:0000256" key="7">
    <source>
        <dbReference type="ARBA" id="ARBA00015188"/>
    </source>
</evidence>
<dbReference type="Gene3D" id="3.30.465.10">
    <property type="match status" value="1"/>
</dbReference>
<evidence type="ECO:0000256" key="3">
    <source>
        <dbReference type="ARBA" id="ARBA00004496"/>
    </source>
</evidence>
<keyword evidence="9 20" id="KW-0132">Cell division</keyword>
<dbReference type="GO" id="GO:0008360">
    <property type="term" value="P:regulation of cell shape"/>
    <property type="evidence" value="ECO:0007669"/>
    <property type="project" value="UniProtKB-KW"/>
</dbReference>
<keyword evidence="13 20" id="KW-0133">Cell shape</keyword>
<dbReference type="OrthoDB" id="9804753at2"/>
<keyword evidence="15 20" id="KW-0560">Oxidoreductase</keyword>
<dbReference type="SUPFAM" id="SSF56176">
    <property type="entry name" value="FAD-binding/transporter-associated domain-like"/>
    <property type="match status" value="1"/>
</dbReference>
<evidence type="ECO:0000256" key="19">
    <source>
        <dbReference type="ARBA" id="ARBA00048914"/>
    </source>
</evidence>
<dbReference type="Gene3D" id="3.30.43.10">
    <property type="entry name" value="Uridine Diphospho-n-acetylenolpyruvylglucosamine Reductase, domain 2"/>
    <property type="match status" value="1"/>
</dbReference>
<dbReference type="Proteomes" id="UP000250079">
    <property type="component" value="Chromosome"/>
</dbReference>
<evidence type="ECO:0000256" key="18">
    <source>
        <dbReference type="ARBA" id="ARBA00031026"/>
    </source>
</evidence>
<dbReference type="InterPro" id="IPR016166">
    <property type="entry name" value="FAD-bd_PCMH"/>
</dbReference>
<evidence type="ECO:0000256" key="8">
    <source>
        <dbReference type="ARBA" id="ARBA00022490"/>
    </source>
</evidence>
<keyword evidence="8 20" id="KW-0963">Cytoplasm</keyword>
<evidence type="ECO:0000256" key="11">
    <source>
        <dbReference type="ARBA" id="ARBA00022827"/>
    </source>
</evidence>
<gene>
    <name evidence="20 22" type="primary">murB</name>
    <name evidence="22" type="ORF">IMCC3135_22295</name>
</gene>
<dbReference type="NCBIfam" id="NF000755">
    <property type="entry name" value="PRK00046.1"/>
    <property type="match status" value="1"/>
</dbReference>
<dbReference type="GO" id="GO:0005829">
    <property type="term" value="C:cytosol"/>
    <property type="evidence" value="ECO:0007669"/>
    <property type="project" value="TreeGrafter"/>
</dbReference>
<keyword evidence="16 20" id="KW-0131">Cell cycle</keyword>
<evidence type="ECO:0000256" key="20">
    <source>
        <dbReference type="HAMAP-Rule" id="MF_00037"/>
    </source>
</evidence>
<dbReference type="InterPro" id="IPR016169">
    <property type="entry name" value="FAD-bd_PCMH_sub2"/>
</dbReference>
<keyword evidence="17 20" id="KW-0961">Cell wall biogenesis/degradation</keyword>
<evidence type="ECO:0000256" key="17">
    <source>
        <dbReference type="ARBA" id="ARBA00023316"/>
    </source>
</evidence>
<dbReference type="GO" id="GO:0071949">
    <property type="term" value="F:FAD binding"/>
    <property type="evidence" value="ECO:0007669"/>
    <property type="project" value="InterPro"/>
</dbReference>
<name>A0A2Z2NT89_9GAMM</name>
<feature type="active site" description="Proton donor" evidence="20">
    <location>
        <position position="253"/>
    </location>
</feature>
<evidence type="ECO:0000256" key="4">
    <source>
        <dbReference type="ARBA" id="ARBA00004752"/>
    </source>
</evidence>
<dbReference type="PROSITE" id="PS51387">
    <property type="entry name" value="FAD_PCMH"/>
    <property type="match status" value="1"/>
</dbReference>
<dbReference type="RefSeq" id="WP_157736176.1">
    <property type="nucleotide sequence ID" value="NZ_CP018632.1"/>
</dbReference>
<dbReference type="AlphaFoldDB" id="A0A2Z2NT89"/>
<evidence type="ECO:0000256" key="13">
    <source>
        <dbReference type="ARBA" id="ARBA00022960"/>
    </source>
</evidence>
<evidence type="ECO:0000256" key="9">
    <source>
        <dbReference type="ARBA" id="ARBA00022618"/>
    </source>
</evidence>
<evidence type="ECO:0000256" key="1">
    <source>
        <dbReference type="ARBA" id="ARBA00001974"/>
    </source>
</evidence>
<comment type="subcellular location">
    <subcellularLocation>
        <location evidence="3 20">Cytoplasm</location>
    </subcellularLocation>
</comment>
<dbReference type="InterPro" id="IPR003170">
    <property type="entry name" value="MurB"/>
</dbReference>
<feature type="active site" evidence="20">
    <location>
        <position position="349"/>
    </location>
</feature>
<keyword evidence="10 20" id="KW-0285">Flavoprotein</keyword>